<comment type="caution">
    <text evidence="2">The sequence shown here is derived from an EMBL/GenBank/DDBJ whole genome shotgun (WGS) entry which is preliminary data.</text>
</comment>
<name>A0A8H3G1W8_9LECA</name>
<dbReference type="OrthoDB" id="5330253at2759"/>
<proteinExistence type="predicted"/>
<sequence>MADHSPTNSYSRPRSRTMLSFGSNKSGGATPKFTKEELVESPSEKAAKRMSTKANPNVAMHEVEPVIQALMQPTMNSNLRGMQHRDMYGNVITDPDRSNPTRPRMERPLDTIRSFEAAIDGRYGGMPTLMETPGPSRPASAYFGGMDNPAFRRRSSAGMSNAPNQSNRSGRPESYIDSSMYGSANHRSPASFGGSQRRGFGPGNRNNSDPLMYGNGAYSQPKKEPYQMSYDSGGSSGGSGGTENWNPSTDPSSPNSSVDRFQAQPPPPPKHDLGEQYGFSGFGNGPQTNLDYSYQQQQQPNGYPSQYSNQSIPNPYQRGDGAPPPPPHKGYGPSFTNNERPRDRLSKTPSYGQATQTQRPEAGDKRKSWLMRRFSRNN</sequence>
<dbReference type="PANTHER" id="PTHR28186:SF1">
    <property type="entry name" value="MEIOTICALLY UP-REGULATED GENE 9 PROTEIN"/>
    <property type="match status" value="1"/>
</dbReference>
<evidence type="ECO:0000313" key="2">
    <source>
        <dbReference type="EMBL" id="CAF9931611.1"/>
    </source>
</evidence>
<feature type="region of interest" description="Disordered" evidence="1">
    <location>
        <begin position="124"/>
        <end position="378"/>
    </location>
</feature>
<feature type="compositionally biased region" description="Polar residues" evidence="1">
    <location>
        <begin position="347"/>
        <end position="359"/>
    </location>
</feature>
<reference evidence="2" key="1">
    <citation type="submission" date="2021-03" db="EMBL/GenBank/DDBJ databases">
        <authorList>
            <person name="Tagirdzhanova G."/>
        </authorList>
    </citation>
    <scope>NUCLEOTIDE SEQUENCE</scope>
</reference>
<feature type="compositionally biased region" description="Basic and acidic residues" evidence="1">
    <location>
        <begin position="33"/>
        <end position="47"/>
    </location>
</feature>
<dbReference type="PANTHER" id="PTHR28186">
    <property type="entry name" value="MEIOTICALLY UP-REGULATED GENE 9 PROTEIN"/>
    <property type="match status" value="1"/>
</dbReference>
<protein>
    <submittedName>
        <fullName evidence="2">Uncharacterized protein</fullName>
    </submittedName>
</protein>
<gene>
    <name evidence="2" type="ORF">GOMPHAMPRED_005981</name>
</gene>
<dbReference type="InterPro" id="IPR018809">
    <property type="entry name" value="DUF2406"/>
</dbReference>
<evidence type="ECO:0000256" key="1">
    <source>
        <dbReference type="SAM" id="MobiDB-lite"/>
    </source>
</evidence>
<dbReference type="Proteomes" id="UP000664169">
    <property type="component" value="Unassembled WGS sequence"/>
</dbReference>
<keyword evidence="3" id="KW-1185">Reference proteome</keyword>
<organism evidence="2 3">
    <name type="scientific">Gomphillus americanus</name>
    <dbReference type="NCBI Taxonomy" id="1940652"/>
    <lineage>
        <taxon>Eukaryota</taxon>
        <taxon>Fungi</taxon>
        <taxon>Dikarya</taxon>
        <taxon>Ascomycota</taxon>
        <taxon>Pezizomycotina</taxon>
        <taxon>Lecanoromycetes</taxon>
        <taxon>OSLEUM clade</taxon>
        <taxon>Ostropomycetidae</taxon>
        <taxon>Ostropales</taxon>
        <taxon>Graphidaceae</taxon>
        <taxon>Gomphilloideae</taxon>
        <taxon>Gomphillus</taxon>
    </lineage>
</organism>
<dbReference type="Pfam" id="PF10295">
    <property type="entry name" value="DUF2406"/>
    <property type="match status" value="1"/>
</dbReference>
<feature type="compositionally biased region" description="Polar residues" evidence="1">
    <location>
        <begin position="157"/>
        <end position="169"/>
    </location>
</feature>
<feature type="compositionally biased region" description="Low complexity" evidence="1">
    <location>
        <begin position="244"/>
        <end position="257"/>
    </location>
</feature>
<accession>A0A8H3G1W8</accession>
<dbReference type="AlphaFoldDB" id="A0A8H3G1W8"/>
<feature type="compositionally biased region" description="Basic residues" evidence="1">
    <location>
        <begin position="368"/>
        <end position="378"/>
    </location>
</feature>
<feature type="compositionally biased region" description="Polar residues" evidence="1">
    <location>
        <begin position="1"/>
        <end position="27"/>
    </location>
</feature>
<feature type="compositionally biased region" description="Low complexity" evidence="1">
    <location>
        <begin position="292"/>
        <end position="308"/>
    </location>
</feature>
<feature type="region of interest" description="Disordered" evidence="1">
    <location>
        <begin position="1"/>
        <end position="58"/>
    </location>
</feature>
<feature type="compositionally biased region" description="Polar residues" evidence="1">
    <location>
        <begin position="176"/>
        <end position="188"/>
    </location>
</feature>
<dbReference type="EMBL" id="CAJPDQ010000039">
    <property type="protein sequence ID" value="CAF9931611.1"/>
    <property type="molecule type" value="Genomic_DNA"/>
</dbReference>
<evidence type="ECO:0000313" key="3">
    <source>
        <dbReference type="Proteomes" id="UP000664169"/>
    </source>
</evidence>